<name>A0A6N2AL41_SOLCI</name>
<reference evidence="2" key="1">
    <citation type="submission" date="2019-05" db="EMBL/GenBank/DDBJ databases">
        <title>The de novo reference genome and transcriptome assemblies of the wild tomato species Solanum chilense.</title>
        <authorList>
            <person name="Stam R."/>
            <person name="Nosenko T."/>
            <person name="Hoerger A.C."/>
            <person name="Stephan W."/>
            <person name="Seidel M.A."/>
            <person name="Kuhn J.M.M."/>
            <person name="Haberer G."/>
            <person name="Tellier A."/>
        </authorList>
    </citation>
    <scope>NUCLEOTIDE SEQUENCE</scope>
    <source>
        <tissue evidence="2">Mature leaves</tissue>
    </source>
</reference>
<feature type="region of interest" description="Disordered" evidence="1">
    <location>
        <begin position="96"/>
        <end position="131"/>
    </location>
</feature>
<evidence type="ECO:0000313" key="2">
    <source>
        <dbReference type="EMBL" id="TMW82380.1"/>
    </source>
</evidence>
<evidence type="ECO:0000256" key="1">
    <source>
        <dbReference type="SAM" id="MobiDB-lite"/>
    </source>
</evidence>
<evidence type="ECO:0008006" key="3">
    <source>
        <dbReference type="Google" id="ProtNLM"/>
    </source>
</evidence>
<proteinExistence type="predicted"/>
<gene>
    <name evidence="2" type="ORF">EJD97_006066</name>
</gene>
<organism evidence="2">
    <name type="scientific">Solanum chilense</name>
    <name type="common">Tomato</name>
    <name type="synonym">Lycopersicon chilense</name>
    <dbReference type="NCBI Taxonomy" id="4083"/>
    <lineage>
        <taxon>Eukaryota</taxon>
        <taxon>Viridiplantae</taxon>
        <taxon>Streptophyta</taxon>
        <taxon>Embryophyta</taxon>
        <taxon>Tracheophyta</taxon>
        <taxon>Spermatophyta</taxon>
        <taxon>Magnoliopsida</taxon>
        <taxon>eudicotyledons</taxon>
        <taxon>Gunneridae</taxon>
        <taxon>Pentapetalae</taxon>
        <taxon>asterids</taxon>
        <taxon>lamiids</taxon>
        <taxon>Solanales</taxon>
        <taxon>Solanaceae</taxon>
        <taxon>Solanoideae</taxon>
        <taxon>Solaneae</taxon>
        <taxon>Solanum</taxon>
        <taxon>Solanum subgen. Lycopersicon</taxon>
    </lineage>
</organism>
<sequence>MEEVITKGEGIITLFPQLKYLYLLNLPKLGHFFLTECALTFPFLKEVDIDDCPEMKTFVQHGISVSIPSLKCDNEVKVDDLNKWIQQRVNKKHSLFPAGTTSYDEDSDDNKASEEDKVSDDDEAEPSHARS</sequence>
<protein>
    <recommendedName>
        <fullName evidence="3">Cc-nbs-lrr resistance protein</fullName>
    </recommendedName>
</protein>
<dbReference type="AlphaFoldDB" id="A0A6N2AL41"/>
<dbReference type="EMBL" id="RXGB01018780">
    <property type="protein sequence ID" value="TMW82380.1"/>
    <property type="molecule type" value="Genomic_DNA"/>
</dbReference>
<accession>A0A6N2AL41</accession>
<comment type="caution">
    <text evidence="2">The sequence shown here is derived from an EMBL/GenBank/DDBJ whole genome shotgun (WGS) entry which is preliminary data.</text>
</comment>